<reference evidence="2 3" key="1">
    <citation type="journal article" date="2018" name="Sci. Rep.">
        <title>Genomic signatures of local adaptation to the degree of environmental predictability in rotifers.</title>
        <authorList>
            <person name="Franch-Gras L."/>
            <person name="Hahn C."/>
            <person name="Garcia-Roger E.M."/>
            <person name="Carmona M.J."/>
            <person name="Serra M."/>
            <person name="Gomez A."/>
        </authorList>
    </citation>
    <scope>NUCLEOTIDE SEQUENCE [LARGE SCALE GENOMIC DNA]</scope>
    <source>
        <strain evidence="2">HYR1</strain>
    </source>
</reference>
<feature type="compositionally biased region" description="Basic and acidic residues" evidence="1">
    <location>
        <begin position="541"/>
        <end position="552"/>
    </location>
</feature>
<dbReference type="Proteomes" id="UP000276133">
    <property type="component" value="Unassembled WGS sequence"/>
</dbReference>
<name>A0A3M7S420_BRAPC</name>
<evidence type="ECO:0000313" key="2">
    <source>
        <dbReference type="EMBL" id="RNA30512.1"/>
    </source>
</evidence>
<dbReference type="EMBL" id="REGN01002080">
    <property type="protein sequence ID" value="RNA30512.1"/>
    <property type="molecule type" value="Genomic_DNA"/>
</dbReference>
<evidence type="ECO:0000313" key="3">
    <source>
        <dbReference type="Proteomes" id="UP000276133"/>
    </source>
</evidence>
<protein>
    <submittedName>
        <fullName evidence="2">Uncharacterized protein</fullName>
    </submittedName>
</protein>
<sequence length="918" mass="107712">MANKDENLVMIQSNLDIEENDIDLVIMFFESKKQSGGGDTFSSEKIGKRLIKLNFEDNEAQKRVLERKYFSFKKYQFKSFDSEIMGYQNDSYPANKNQLIIKDILMDSDFDSINYDDSVIKMYAEHLSPNNEVTRIQKSNLFENTFFVNYKQDLDGNQVKNRYSKKPKLRNQVITLLDSFNTKSFLITSKSLEVHKFDKIRTKVNEEMARRNGSKNFFMDITDSYVLVQCEDENMLHELKDMMKLSLKSTNYNYVLEEIHNYKLLDLVKCEKSELEHAKQDAQMKMSDNLENVQPQQVPENEIIELDLEQTETATLSRSKLKRKAKAEKITMSPVEEKKDEFLSIEKIKMNEMHLSDLFKSQTESEIVLNEEAPFSIGLLNCSQLRTRLSQLLSKHKADLYFNKKNKFKPLVLKFNKESIKKVVNIVKNYAKTHFIYKIVHLSPEIGSDQVLKDALVNYLPNLNRQFPGLYINLSDKALHCYGYPKSVGKVLNTNYGLLKEIIQKRNLETKEPVQEKIKTEQVEQDFLPKQASKKPKTSRLKSETSDVARTTDENEKNEWKISVRKLKEEKPLYTDENRIILYNSYKRIETIQSIDKQDTTKVNFVPIDPNINKVLSICLKKCEKITLDFIDDLKLVSNDCRLVYVKGEVDPMEQCGIMIDSDEEKYVEAYKTELEKILNFYEKNRLKHVYNLIDEKLKREEIFSTLISNFSSKNELDDLKIILNMIYLDDKVVHAQLTDKKLIEVYGYTNAVQNYDTYSIEILNKTMNHFKNNLKNLLAFKLWQKENPKISIFFRFDGNYFNDFVMQIAAYEAHVVKLDDQKALHIACFNKKLRNSANCLDVVEDTYNWRQSIDSFVFQYLELFGIEQFKVPFTRSSQECQSVLYDKSVLDVSWIDENEVEVVGIQHEIEKLKLKLL</sequence>
<dbReference type="AlphaFoldDB" id="A0A3M7S420"/>
<feature type="region of interest" description="Disordered" evidence="1">
    <location>
        <begin position="525"/>
        <end position="552"/>
    </location>
</feature>
<dbReference type="OrthoDB" id="6133115at2759"/>
<comment type="caution">
    <text evidence="2">The sequence shown here is derived from an EMBL/GenBank/DDBJ whole genome shotgun (WGS) entry which is preliminary data.</text>
</comment>
<keyword evidence="3" id="KW-1185">Reference proteome</keyword>
<evidence type="ECO:0000256" key="1">
    <source>
        <dbReference type="SAM" id="MobiDB-lite"/>
    </source>
</evidence>
<organism evidence="2 3">
    <name type="scientific">Brachionus plicatilis</name>
    <name type="common">Marine rotifer</name>
    <name type="synonym">Brachionus muelleri</name>
    <dbReference type="NCBI Taxonomy" id="10195"/>
    <lineage>
        <taxon>Eukaryota</taxon>
        <taxon>Metazoa</taxon>
        <taxon>Spiralia</taxon>
        <taxon>Gnathifera</taxon>
        <taxon>Rotifera</taxon>
        <taxon>Eurotatoria</taxon>
        <taxon>Monogononta</taxon>
        <taxon>Pseudotrocha</taxon>
        <taxon>Ploima</taxon>
        <taxon>Brachionidae</taxon>
        <taxon>Brachionus</taxon>
    </lineage>
</organism>
<dbReference type="InterPro" id="IPR012677">
    <property type="entry name" value="Nucleotide-bd_a/b_plait_sf"/>
</dbReference>
<gene>
    <name evidence="2" type="ORF">BpHYR1_029212</name>
</gene>
<accession>A0A3M7S420</accession>
<proteinExistence type="predicted"/>
<dbReference type="Gene3D" id="3.30.70.330">
    <property type="match status" value="1"/>
</dbReference>